<evidence type="ECO:0000313" key="2">
    <source>
        <dbReference type="Proteomes" id="UP000225740"/>
    </source>
</evidence>
<keyword evidence="2" id="KW-1185">Reference proteome</keyword>
<name>A0A2G1W655_9BACT</name>
<reference evidence="1 2" key="1">
    <citation type="submission" date="2017-06" db="EMBL/GenBank/DDBJ databases">
        <title>Description of Rhodopirellula bahusiensis sp. nov.</title>
        <authorList>
            <person name="Kizina J."/>
            <person name="Harder J."/>
        </authorList>
    </citation>
    <scope>NUCLEOTIDE SEQUENCE [LARGE SCALE GENOMIC DNA]</scope>
    <source>
        <strain evidence="1 2">SWK21</strain>
    </source>
</reference>
<dbReference type="AlphaFoldDB" id="A0A2G1W655"/>
<accession>A0A2G1W655</accession>
<dbReference type="Proteomes" id="UP000225740">
    <property type="component" value="Unassembled WGS sequence"/>
</dbReference>
<sequence>MFVDPHRHGRVLVAVAVAMVLQTAYGAFIRHRQHEQLDAATRQQLGGIGLLEQQLKQQSDSHPTTQIGFAEQATPPLNAKDALPNPTHQSPTVVEAFADVLDLVDSNDVTCVSATPEYPDANLPTLNSASYRLSLEGSFHSVQTIVKVIETTLPNLAVTELTMTRTSTSMPCQWELVVGFSEVVP</sequence>
<organism evidence="1 2">
    <name type="scientific">Rhodopirellula bahusiensis</name>
    <dbReference type="NCBI Taxonomy" id="2014065"/>
    <lineage>
        <taxon>Bacteria</taxon>
        <taxon>Pseudomonadati</taxon>
        <taxon>Planctomycetota</taxon>
        <taxon>Planctomycetia</taxon>
        <taxon>Pirellulales</taxon>
        <taxon>Pirellulaceae</taxon>
        <taxon>Rhodopirellula</taxon>
    </lineage>
</organism>
<dbReference type="EMBL" id="NIZW01000011">
    <property type="protein sequence ID" value="PHQ34491.1"/>
    <property type="molecule type" value="Genomic_DNA"/>
</dbReference>
<gene>
    <name evidence="1" type="ORF">CEE69_15955</name>
</gene>
<protein>
    <submittedName>
        <fullName evidence="1">Uncharacterized protein</fullName>
    </submittedName>
</protein>
<proteinExistence type="predicted"/>
<comment type="caution">
    <text evidence="1">The sequence shown here is derived from an EMBL/GenBank/DDBJ whole genome shotgun (WGS) entry which is preliminary data.</text>
</comment>
<evidence type="ECO:0000313" key="1">
    <source>
        <dbReference type="EMBL" id="PHQ34491.1"/>
    </source>
</evidence>